<organism evidence="14 16">
    <name type="scientific">Pandoraea pulmonicola</name>
    <dbReference type="NCBI Taxonomy" id="93221"/>
    <lineage>
        <taxon>Bacteria</taxon>
        <taxon>Pseudomonadati</taxon>
        <taxon>Pseudomonadota</taxon>
        <taxon>Betaproteobacteria</taxon>
        <taxon>Burkholderiales</taxon>
        <taxon>Burkholderiaceae</taxon>
        <taxon>Pandoraea</taxon>
    </lineage>
</organism>
<evidence type="ECO:0000313" key="15">
    <source>
        <dbReference type="Proteomes" id="UP000035086"/>
    </source>
</evidence>
<dbReference type="Proteomes" id="UP000035086">
    <property type="component" value="Chromosome"/>
</dbReference>
<reference evidence="14 16" key="3">
    <citation type="submission" date="2018-06" db="EMBL/GenBank/DDBJ databases">
        <authorList>
            <consortium name="Pathogen Informatics"/>
            <person name="Doyle S."/>
        </authorList>
    </citation>
    <scope>NUCLEOTIDE SEQUENCE [LARGE SCALE GENOMIC DNA]</scope>
    <source>
        <strain evidence="14 16">NCTC13159</strain>
    </source>
</reference>
<reference evidence="15" key="1">
    <citation type="submission" date="2014-12" db="EMBL/GenBank/DDBJ databases">
        <title>Complete Genome Sequencing of Pandoraea pulmonicola DSM 16583.</title>
        <authorList>
            <person name="Chan K.-G."/>
        </authorList>
    </citation>
    <scope>NUCLEOTIDE SEQUENCE [LARGE SCALE GENOMIC DNA]</scope>
    <source>
        <strain evidence="15">DSM 16583</strain>
    </source>
</reference>
<dbReference type="Gene3D" id="3.30.70.1530">
    <property type="entry name" value="Hypothetical protein rpa1041"/>
    <property type="match status" value="1"/>
</dbReference>
<dbReference type="KEGG" id="ppul:RO07_21175"/>
<evidence type="ECO:0000259" key="12">
    <source>
        <dbReference type="Pfam" id="PF01514"/>
    </source>
</evidence>
<keyword evidence="5" id="KW-0653">Protein transport</keyword>
<dbReference type="InterPro" id="IPR045851">
    <property type="entry name" value="AMP-bd_C_sf"/>
</dbReference>
<dbReference type="Gene3D" id="3.30.300.30">
    <property type="match status" value="1"/>
</dbReference>
<dbReference type="InterPro" id="IPR006182">
    <property type="entry name" value="FliF_N_dom"/>
</dbReference>
<dbReference type="AlphaFoldDB" id="A0AAJ4ZHL8"/>
<keyword evidence="15" id="KW-1185">Reference proteome</keyword>
<keyword evidence="4 10" id="KW-0732">Signal</keyword>
<dbReference type="PANTHER" id="PTHR30046">
    <property type="entry name" value="FLAGELLAR M-RING PROTEIN"/>
    <property type="match status" value="1"/>
</dbReference>
<evidence type="ECO:0000256" key="6">
    <source>
        <dbReference type="ARBA" id="ARBA00023136"/>
    </source>
</evidence>
<keyword evidence="6 10" id="KW-0472">Membrane</keyword>
<keyword evidence="10" id="KW-1133">Transmembrane helix</keyword>
<dbReference type="PROSITE" id="PS51257">
    <property type="entry name" value="PROKAR_LIPOPROTEIN"/>
    <property type="match status" value="1"/>
</dbReference>
<dbReference type="EMBL" id="CP010310">
    <property type="protein sequence ID" value="APD13488.1"/>
    <property type="molecule type" value="Genomic_DNA"/>
</dbReference>
<feature type="transmembrane region" description="Helical" evidence="10">
    <location>
        <begin position="210"/>
        <end position="231"/>
    </location>
</feature>
<evidence type="ECO:0000256" key="7">
    <source>
        <dbReference type="ARBA" id="ARBA00023139"/>
    </source>
</evidence>
<keyword evidence="3" id="KW-0813">Transport</keyword>
<comment type="subcellular location">
    <subcellularLocation>
        <location evidence="1">Cell outer membrane</location>
        <topology evidence="1">Lipid-anchor</topology>
    </subcellularLocation>
</comment>
<evidence type="ECO:0000313" key="14">
    <source>
        <dbReference type="EMBL" id="SUD95613.1"/>
    </source>
</evidence>
<keyword evidence="10" id="KW-0812">Transmembrane</keyword>
<evidence type="ECO:0000256" key="1">
    <source>
        <dbReference type="ARBA" id="ARBA00004459"/>
    </source>
</evidence>
<evidence type="ECO:0000313" key="13">
    <source>
        <dbReference type="EMBL" id="APD13488.1"/>
    </source>
</evidence>
<evidence type="ECO:0000256" key="9">
    <source>
        <dbReference type="ARBA" id="ARBA00023288"/>
    </source>
</evidence>
<dbReference type="InterPro" id="IPR003282">
    <property type="entry name" value="T3SS_SctJ"/>
</dbReference>
<protein>
    <recommendedName>
        <fullName evidence="10">Lipoprotein</fullName>
    </recommendedName>
</protein>
<evidence type="ECO:0000256" key="4">
    <source>
        <dbReference type="ARBA" id="ARBA00022729"/>
    </source>
</evidence>
<feature type="region of interest" description="Disordered" evidence="11">
    <location>
        <begin position="237"/>
        <end position="286"/>
    </location>
</feature>
<evidence type="ECO:0000256" key="11">
    <source>
        <dbReference type="SAM" id="MobiDB-lite"/>
    </source>
</evidence>
<gene>
    <name evidence="14" type="primary">prgK_3</name>
    <name evidence="14" type="ORF">NCTC13159_05085</name>
    <name evidence="13" type="ORF">RO07_21175</name>
</gene>
<dbReference type="EMBL" id="UGSJ01000002">
    <property type="protein sequence ID" value="SUD95613.1"/>
    <property type="molecule type" value="Genomic_DNA"/>
</dbReference>
<dbReference type="Pfam" id="PF01514">
    <property type="entry name" value="YscJ_FliF"/>
    <property type="match status" value="1"/>
</dbReference>
<dbReference type="Proteomes" id="UP000254589">
    <property type="component" value="Unassembled WGS sequence"/>
</dbReference>
<accession>A0AAJ4ZHL8</accession>
<sequence>MRRLASLALLPTLLLLGACRDQQLLRGLTEQQANQVVAVLQARNISVAKNELGKSGFSVEVAQSDFPAAVDLLEKYGLPAPPRVEIARSFPDNALVASPQAEQARLLSAIEQRLAQNLEAMDNVVSARVQLSYPLQAEASGTPSTAMHAAVLVAYRNQVDTDVLVSQIKRFVKNSFTNISYDDISVIVRPAPPVFRVGATEPPSPGIQGWLYALLAIPLLATIAGLAALGYGRRRKSGQAEQGQASPRAGHEPPPASPAASETTPSVAERRWVGASEGKHESHRAA</sequence>
<dbReference type="GO" id="GO:0009306">
    <property type="term" value="P:protein secretion"/>
    <property type="evidence" value="ECO:0007669"/>
    <property type="project" value="InterPro"/>
</dbReference>
<comment type="similarity">
    <text evidence="2 10">Belongs to the YscJ lipoprotein family.</text>
</comment>
<reference evidence="13" key="2">
    <citation type="submission" date="2016-11" db="EMBL/GenBank/DDBJ databases">
        <title>Complete Genome Sequencing of Pandoraea pulmonicola DSM 16583.</title>
        <authorList>
            <person name="Chan K.-G."/>
        </authorList>
    </citation>
    <scope>NUCLEOTIDE SEQUENCE</scope>
    <source>
        <strain evidence="13">DSM 16583</strain>
    </source>
</reference>
<dbReference type="InterPro" id="IPR043427">
    <property type="entry name" value="YscJ/FliF"/>
</dbReference>
<evidence type="ECO:0000256" key="8">
    <source>
        <dbReference type="ARBA" id="ARBA00023237"/>
    </source>
</evidence>
<evidence type="ECO:0000256" key="10">
    <source>
        <dbReference type="RuleBase" id="RU364102"/>
    </source>
</evidence>
<dbReference type="GO" id="GO:0009279">
    <property type="term" value="C:cell outer membrane"/>
    <property type="evidence" value="ECO:0007669"/>
    <property type="project" value="UniProtKB-SubCell"/>
</dbReference>
<dbReference type="PRINTS" id="PR01338">
    <property type="entry name" value="TYPE3OMKPROT"/>
</dbReference>
<keyword evidence="8 10" id="KW-0998">Cell outer membrane</keyword>
<keyword evidence="7 10" id="KW-0564">Palmitate</keyword>
<evidence type="ECO:0000256" key="5">
    <source>
        <dbReference type="ARBA" id="ARBA00022927"/>
    </source>
</evidence>
<proteinExistence type="inferred from homology"/>
<dbReference type="NCBIfam" id="TIGR02544">
    <property type="entry name" value="III_secr_YscJ"/>
    <property type="match status" value="1"/>
</dbReference>
<name>A0AAJ4ZHL8_PANPU</name>
<evidence type="ECO:0000313" key="16">
    <source>
        <dbReference type="Proteomes" id="UP000254589"/>
    </source>
</evidence>
<evidence type="ECO:0000256" key="3">
    <source>
        <dbReference type="ARBA" id="ARBA00022448"/>
    </source>
</evidence>
<feature type="compositionally biased region" description="Basic and acidic residues" evidence="11">
    <location>
        <begin position="268"/>
        <end position="286"/>
    </location>
</feature>
<evidence type="ECO:0000256" key="2">
    <source>
        <dbReference type="ARBA" id="ARBA00009509"/>
    </source>
</evidence>
<dbReference type="RefSeq" id="WP_052267256.1">
    <property type="nucleotide sequence ID" value="NZ_CP010310.2"/>
</dbReference>
<feature type="domain" description="Flagellar M-ring N-terminal" evidence="12">
    <location>
        <begin position="22"/>
        <end position="187"/>
    </location>
</feature>
<keyword evidence="9 10" id="KW-0449">Lipoprotein</keyword>
<dbReference type="PANTHER" id="PTHR30046:SF3">
    <property type="entry name" value="SECRETION SYSTEM APPARATUS LIPOPROTEIN SSAJ"/>
    <property type="match status" value="1"/>
</dbReference>